<evidence type="ECO:0000313" key="7">
    <source>
        <dbReference type="Proteomes" id="UP001595847"/>
    </source>
</evidence>
<dbReference type="InterPro" id="IPR051024">
    <property type="entry name" value="GlcNAc_Chitin_IntDeg"/>
</dbReference>
<organism evidence="6 7">
    <name type="scientific">Nocardiopsis sediminis</name>
    <dbReference type="NCBI Taxonomy" id="1778267"/>
    <lineage>
        <taxon>Bacteria</taxon>
        <taxon>Bacillati</taxon>
        <taxon>Actinomycetota</taxon>
        <taxon>Actinomycetes</taxon>
        <taxon>Streptosporangiales</taxon>
        <taxon>Nocardiopsidaceae</taxon>
        <taxon>Nocardiopsis</taxon>
    </lineage>
</organism>
<feature type="domain" description="Chitin-binding type-4" evidence="5">
    <location>
        <begin position="31"/>
        <end position="208"/>
    </location>
</feature>
<dbReference type="PANTHER" id="PTHR34823:SF1">
    <property type="entry name" value="CHITIN-BINDING TYPE-4 DOMAIN-CONTAINING PROTEIN"/>
    <property type="match status" value="1"/>
</dbReference>
<feature type="compositionally biased region" description="Low complexity" evidence="2">
    <location>
        <begin position="256"/>
        <end position="274"/>
    </location>
</feature>
<dbReference type="SUPFAM" id="SSF81296">
    <property type="entry name" value="E set domains"/>
    <property type="match status" value="1"/>
</dbReference>
<keyword evidence="6" id="KW-0503">Monooxygenase</keyword>
<keyword evidence="3" id="KW-0472">Membrane</keyword>
<keyword evidence="6" id="KW-0560">Oxidoreductase</keyword>
<evidence type="ECO:0000313" key="6">
    <source>
        <dbReference type="EMBL" id="MFC3997112.1"/>
    </source>
</evidence>
<evidence type="ECO:0000256" key="2">
    <source>
        <dbReference type="SAM" id="MobiDB-lite"/>
    </source>
</evidence>
<dbReference type="CDD" id="cd21177">
    <property type="entry name" value="LPMO_AA10"/>
    <property type="match status" value="1"/>
</dbReference>
<feature type="region of interest" description="Disordered" evidence="2">
    <location>
        <begin position="256"/>
        <end position="276"/>
    </location>
</feature>
<dbReference type="Proteomes" id="UP001595847">
    <property type="component" value="Unassembled WGS sequence"/>
</dbReference>
<dbReference type="GO" id="GO:0004497">
    <property type="term" value="F:monooxygenase activity"/>
    <property type="evidence" value="ECO:0007669"/>
    <property type="project" value="UniProtKB-KW"/>
</dbReference>
<dbReference type="Gene3D" id="2.70.50.50">
    <property type="entry name" value="chitin-binding protein cbp21"/>
    <property type="match status" value="1"/>
</dbReference>
<feature type="signal peptide" evidence="4">
    <location>
        <begin position="1"/>
        <end position="30"/>
    </location>
</feature>
<feature type="chain" id="PRO_5045652539" evidence="4">
    <location>
        <begin position="31"/>
        <end position="312"/>
    </location>
</feature>
<sequence length="312" mass="32584">MHLGRLTRTAAVLAGIPIAVALLAPGTANAHGTMGGPISRIAACYAEGPETPTSDVCRALVAENGTQPLYDWHEVNIANADGRHREIIPDGELCSAGRDKYSGLDAPGDWQTTALPASGEFTFTYTAAVPHRGYFELYVTKDGWDQSRSLAWDDLEAEPFLRVDDPQVVDGNYELTGDLPEGKTGQHLIYAVWQRTDSPEAFYSCSDVTFGGAEGAAETFEATPADYGDAAQHAGHADADGTAAEEAGDDATARLTAASSGAHSGHTGTAGASGDPATGGTAVTGLFLAAFAAMTAASGAIWLHRRRTERRS</sequence>
<protein>
    <submittedName>
        <fullName evidence="6">Lytic polysaccharide monooxygenase</fullName>
    </submittedName>
</protein>
<evidence type="ECO:0000259" key="5">
    <source>
        <dbReference type="Pfam" id="PF03067"/>
    </source>
</evidence>
<feature type="transmembrane region" description="Helical" evidence="3">
    <location>
        <begin position="282"/>
        <end position="303"/>
    </location>
</feature>
<dbReference type="EMBL" id="JBHSBH010000009">
    <property type="protein sequence ID" value="MFC3997112.1"/>
    <property type="molecule type" value="Genomic_DNA"/>
</dbReference>
<proteinExistence type="predicted"/>
<gene>
    <name evidence="6" type="ORF">ACFOVU_14360</name>
</gene>
<reference evidence="7" key="1">
    <citation type="journal article" date="2019" name="Int. J. Syst. Evol. Microbiol.">
        <title>The Global Catalogue of Microorganisms (GCM) 10K type strain sequencing project: providing services to taxonomists for standard genome sequencing and annotation.</title>
        <authorList>
            <consortium name="The Broad Institute Genomics Platform"/>
            <consortium name="The Broad Institute Genome Sequencing Center for Infectious Disease"/>
            <person name="Wu L."/>
            <person name="Ma J."/>
        </authorList>
    </citation>
    <scope>NUCLEOTIDE SEQUENCE [LARGE SCALE GENOMIC DNA]</scope>
    <source>
        <strain evidence="7">TBRC 1826</strain>
    </source>
</reference>
<comment type="caution">
    <text evidence="6">The sequence shown here is derived from an EMBL/GenBank/DDBJ whole genome shotgun (WGS) entry which is preliminary data.</text>
</comment>
<name>A0ABV8FMP5_9ACTN</name>
<keyword evidence="1 4" id="KW-0732">Signal</keyword>
<keyword evidence="7" id="KW-1185">Reference proteome</keyword>
<keyword evidence="3" id="KW-1133">Transmembrane helix</keyword>
<dbReference type="RefSeq" id="WP_378533786.1">
    <property type="nucleotide sequence ID" value="NZ_JBHSBH010000009.1"/>
</dbReference>
<keyword evidence="3" id="KW-0812">Transmembrane</keyword>
<dbReference type="Pfam" id="PF03067">
    <property type="entry name" value="LPMO_10"/>
    <property type="match status" value="1"/>
</dbReference>
<evidence type="ECO:0000256" key="4">
    <source>
        <dbReference type="SAM" id="SignalP"/>
    </source>
</evidence>
<evidence type="ECO:0000256" key="1">
    <source>
        <dbReference type="ARBA" id="ARBA00022729"/>
    </source>
</evidence>
<accession>A0ABV8FMP5</accession>
<evidence type="ECO:0000256" key="3">
    <source>
        <dbReference type="SAM" id="Phobius"/>
    </source>
</evidence>
<dbReference type="InterPro" id="IPR004302">
    <property type="entry name" value="Cellulose/chitin-bd_N"/>
</dbReference>
<dbReference type="InterPro" id="IPR014756">
    <property type="entry name" value="Ig_E-set"/>
</dbReference>
<dbReference type="PANTHER" id="PTHR34823">
    <property type="entry name" value="GLCNAC-BINDING PROTEIN A"/>
    <property type="match status" value="1"/>
</dbReference>